<dbReference type="RefSeq" id="XP_060281094.1">
    <property type="nucleotide sequence ID" value="XM_060428647.1"/>
</dbReference>
<dbReference type="Proteomes" id="UP001244011">
    <property type="component" value="Unassembled WGS sequence"/>
</dbReference>
<keyword evidence="2" id="KW-1185">Reference proteome</keyword>
<dbReference type="AlphaFoldDB" id="A0AAJ0BV86"/>
<protein>
    <submittedName>
        <fullName evidence="1">Uncharacterized protein</fullName>
    </submittedName>
</protein>
<evidence type="ECO:0000313" key="1">
    <source>
        <dbReference type="EMBL" id="KAK1764881.1"/>
    </source>
</evidence>
<gene>
    <name evidence="1" type="ORF">QBC33DRAFT_546323</name>
</gene>
<sequence length="56" mass="6434">MNQFKPIFLGTIGKTDPMASLKRAVDTQKVDFPRLLYLESSLLMLSLAVYPCRWQT</sequence>
<comment type="caution">
    <text evidence="1">The sequence shown here is derived from an EMBL/GenBank/DDBJ whole genome shotgun (WGS) entry which is preliminary data.</text>
</comment>
<evidence type="ECO:0000313" key="2">
    <source>
        <dbReference type="Proteomes" id="UP001244011"/>
    </source>
</evidence>
<name>A0AAJ0BV86_9PEZI</name>
<dbReference type="GeneID" id="85311834"/>
<accession>A0AAJ0BV86</accession>
<organism evidence="1 2">
    <name type="scientific">Phialemonium atrogriseum</name>
    <dbReference type="NCBI Taxonomy" id="1093897"/>
    <lineage>
        <taxon>Eukaryota</taxon>
        <taxon>Fungi</taxon>
        <taxon>Dikarya</taxon>
        <taxon>Ascomycota</taxon>
        <taxon>Pezizomycotina</taxon>
        <taxon>Sordariomycetes</taxon>
        <taxon>Sordariomycetidae</taxon>
        <taxon>Cephalothecales</taxon>
        <taxon>Cephalothecaceae</taxon>
        <taxon>Phialemonium</taxon>
    </lineage>
</organism>
<dbReference type="EMBL" id="MU839018">
    <property type="protein sequence ID" value="KAK1764881.1"/>
    <property type="molecule type" value="Genomic_DNA"/>
</dbReference>
<reference evidence="1" key="1">
    <citation type="submission" date="2023-06" db="EMBL/GenBank/DDBJ databases">
        <title>Genome-scale phylogeny and comparative genomics of the fungal order Sordariales.</title>
        <authorList>
            <consortium name="Lawrence Berkeley National Laboratory"/>
            <person name="Hensen N."/>
            <person name="Bonometti L."/>
            <person name="Westerberg I."/>
            <person name="Brannstrom I.O."/>
            <person name="Guillou S."/>
            <person name="Cros-Aarteil S."/>
            <person name="Calhoun S."/>
            <person name="Haridas S."/>
            <person name="Kuo A."/>
            <person name="Mondo S."/>
            <person name="Pangilinan J."/>
            <person name="Riley R."/>
            <person name="Labutti K."/>
            <person name="Andreopoulos B."/>
            <person name="Lipzen A."/>
            <person name="Chen C."/>
            <person name="Yanf M."/>
            <person name="Daum C."/>
            <person name="Ng V."/>
            <person name="Clum A."/>
            <person name="Steindorff A."/>
            <person name="Ohm R."/>
            <person name="Martin F."/>
            <person name="Silar P."/>
            <person name="Natvig D."/>
            <person name="Lalanne C."/>
            <person name="Gautier V."/>
            <person name="Ament-Velasquez S.L."/>
            <person name="Kruys A."/>
            <person name="Hutchinson M.I."/>
            <person name="Powell A.J."/>
            <person name="Barry K."/>
            <person name="Miller A.N."/>
            <person name="Grigoriev I.V."/>
            <person name="Debuchy R."/>
            <person name="Gladieux P."/>
            <person name="Thoren M.H."/>
            <person name="Johannesson H."/>
        </authorList>
    </citation>
    <scope>NUCLEOTIDE SEQUENCE</scope>
    <source>
        <strain evidence="1">8032-3</strain>
    </source>
</reference>
<proteinExistence type="predicted"/>